<reference evidence="5" key="1">
    <citation type="journal article" date="2023" name="Commun. Biol.">
        <title>Genome analysis of Parmales, the sister group of diatoms, reveals the evolutionary specialization of diatoms from phago-mixotrophs to photoautotrophs.</title>
        <authorList>
            <person name="Ban H."/>
            <person name="Sato S."/>
            <person name="Yoshikawa S."/>
            <person name="Yamada K."/>
            <person name="Nakamura Y."/>
            <person name="Ichinomiya M."/>
            <person name="Sato N."/>
            <person name="Blanc-Mathieu R."/>
            <person name="Endo H."/>
            <person name="Kuwata A."/>
            <person name="Ogata H."/>
        </authorList>
    </citation>
    <scope>NUCLEOTIDE SEQUENCE [LARGE SCALE GENOMIC DNA]</scope>
    <source>
        <strain evidence="5">NIES 3701</strain>
    </source>
</reference>
<dbReference type="Gene3D" id="2.60.40.790">
    <property type="match status" value="1"/>
</dbReference>
<organism evidence="4 5">
    <name type="scientific">Triparma strigata</name>
    <dbReference type="NCBI Taxonomy" id="1606541"/>
    <lineage>
        <taxon>Eukaryota</taxon>
        <taxon>Sar</taxon>
        <taxon>Stramenopiles</taxon>
        <taxon>Ochrophyta</taxon>
        <taxon>Bolidophyceae</taxon>
        <taxon>Parmales</taxon>
        <taxon>Triparmaceae</taxon>
        <taxon>Triparma</taxon>
    </lineage>
</organism>
<dbReference type="InterPro" id="IPR026697">
    <property type="entry name" value="DNAAF6"/>
</dbReference>
<dbReference type="CDD" id="cd00298">
    <property type="entry name" value="ACD_sHsps_p23-like"/>
    <property type="match status" value="1"/>
</dbReference>
<evidence type="ECO:0000313" key="5">
    <source>
        <dbReference type="Proteomes" id="UP001165085"/>
    </source>
</evidence>
<feature type="compositionally biased region" description="Low complexity" evidence="2">
    <location>
        <begin position="23"/>
        <end position="33"/>
    </location>
</feature>
<keyword evidence="5" id="KW-1185">Reference proteome</keyword>
<dbReference type="InterPro" id="IPR041442">
    <property type="entry name" value="PIH1D1/2/3_CS-like"/>
</dbReference>
<dbReference type="PANTHER" id="PTHR21083">
    <property type="entry name" value="TWISTER"/>
    <property type="match status" value="1"/>
</dbReference>
<dbReference type="InterPro" id="IPR008978">
    <property type="entry name" value="HSP20-like_chaperone"/>
</dbReference>
<name>A0A9W7AU07_9STRA</name>
<accession>A0A9W7AU07</accession>
<sequence>MSGFGDLNALSELLQTTSEDVQQDTTAAQHAAHFGGGAAPTTVVAKQPKREEPKKDEGEIWDVDEVPDEEGLKLQQPQGGDVKDGRAVCKHEIYFKQSVDSSDVYLGLSDKTPGSTDCTHIVVKAHFPEHALKDIELDVTKNVLTADSDRFRLKVYLPQPVDPDEGSAKFDSKTFILTVTLPVLEKEW</sequence>
<dbReference type="Pfam" id="PF18201">
    <property type="entry name" value="PIH1_CS"/>
    <property type="match status" value="1"/>
</dbReference>
<dbReference type="OrthoDB" id="25887at2759"/>
<dbReference type="GO" id="GO:0005737">
    <property type="term" value="C:cytoplasm"/>
    <property type="evidence" value="ECO:0007669"/>
    <property type="project" value="TreeGrafter"/>
</dbReference>
<evidence type="ECO:0000313" key="4">
    <source>
        <dbReference type="EMBL" id="GMH74364.1"/>
    </source>
</evidence>
<gene>
    <name evidence="4" type="ORF">TrST_g7110</name>
</gene>
<protein>
    <recommendedName>
        <fullName evidence="3">PIH1D1/2/3 CS-like domain-containing protein</fullName>
    </recommendedName>
</protein>
<dbReference type="SUPFAM" id="SSF49764">
    <property type="entry name" value="HSP20-like chaperones"/>
    <property type="match status" value="1"/>
</dbReference>
<comment type="similarity">
    <text evidence="1">Belongs to the PIH1 family.</text>
</comment>
<feature type="compositionally biased region" description="Basic and acidic residues" evidence="2">
    <location>
        <begin position="48"/>
        <end position="58"/>
    </location>
</feature>
<comment type="caution">
    <text evidence="4">The sequence shown here is derived from an EMBL/GenBank/DDBJ whole genome shotgun (WGS) entry which is preliminary data.</text>
</comment>
<dbReference type="PANTHER" id="PTHR21083:SF0">
    <property type="entry name" value="DYNEIN AXONEMAL ASSEMBLY FACTOR 6"/>
    <property type="match status" value="1"/>
</dbReference>
<feature type="compositionally biased region" description="Acidic residues" evidence="2">
    <location>
        <begin position="59"/>
        <end position="69"/>
    </location>
</feature>
<dbReference type="Proteomes" id="UP001165085">
    <property type="component" value="Unassembled WGS sequence"/>
</dbReference>
<dbReference type="AlphaFoldDB" id="A0A9W7AU07"/>
<evidence type="ECO:0000259" key="3">
    <source>
        <dbReference type="Pfam" id="PF18201"/>
    </source>
</evidence>
<proteinExistence type="inferred from homology"/>
<evidence type="ECO:0000256" key="2">
    <source>
        <dbReference type="SAM" id="MobiDB-lite"/>
    </source>
</evidence>
<dbReference type="EMBL" id="BRXY01000178">
    <property type="protein sequence ID" value="GMH74364.1"/>
    <property type="molecule type" value="Genomic_DNA"/>
</dbReference>
<feature type="region of interest" description="Disordered" evidence="2">
    <location>
        <begin position="15"/>
        <end position="83"/>
    </location>
</feature>
<dbReference type="GO" id="GO:0051087">
    <property type="term" value="F:protein-folding chaperone binding"/>
    <property type="evidence" value="ECO:0007669"/>
    <property type="project" value="InterPro"/>
</dbReference>
<dbReference type="GO" id="GO:0045505">
    <property type="term" value="F:dynein intermediate chain binding"/>
    <property type="evidence" value="ECO:0007669"/>
    <property type="project" value="TreeGrafter"/>
</dbReference>
<evidence type="ECO:0000256" key="1">
    <source>
        <dbReference type="ARBA" id="ARBA00008511"/>
    </source>
</evidence>
<dbReference type="GO" id="GO:0070286">
    <property type="term" value="P:axonemal dynein complex assembly"/>
    <property type="evidence" value="ECO:0007669"/>
    <property type="project" value="InterPro"/>
</dbReference>
<feature type="domain" description="PIH1D1/2/3 CS-like" evidence="3">
    <location>
        <begin position="95"/>
        <end position="184"/>
    </location>
</feature>